<evidence type="ECO:0000313" key="11">
    <source>
        <dbReference type="Proteomes" id="UP000290572"/>
    </source>
</evidence>
<accession>A0A498MCI1</accession>
<feature type="domain" description="PHD-type" evidence="8">
    <location>
        <begin position="142"/>
        <end position="199"/>
    </location>
</feature>
<dbReference type="GO" id="GO:0008234">
    <property type="term" value="F:cysteine-type peptidase activity"/>
    <property type="evidence" value="ECO:0007669"/>
    <property type="project" value="InterPro"/>
</dbReference>
<dbReference type="GO" id="GO:0032259">
    <property type="term" value="P:methylation"/>
    <property type="evidence" value="ECO:0007669"/>
    <property type="project" value="UniProtKB-KW"/>
</dbReference>
<dbReference type="InterPro" id="IPR038765">
    <property type="entry name" value="Papain-like_cys_pep_sf"/>
</dbReference>
<gene>
    <name evidence="10" type="ORF">ROHU_028275</name>
</gene>
<dbReference type="InterPro" id="IPR019787">
    <property type="entry name" value="Znf_PHD-finger"/>
</dbReference>
<sequence>MVNFANYKAIVSFVNIDNVHWKFLYINAAECSVYLVDPLSNPAEEAESKAAAQKFCEYFQIRNICHRDREWANVEFKGAVMKHPVQQDGYNCGVIVIMMAKAVMKAFPKLPNMEFGTTPKEMAQERTALALEILQASVFDAENDCSMCSERNPPCPGPSIQWIQCDSCNRWFHEQCVQRDTPQLEDAQNAPWDCCFCKA</sequence>
<dbReference type="InterPro" id="IPR003653">
    <property type="entry name" value="Peptidase_C48_C"/>
</dbReference>
<dbReference type="GO" id="GO:0008270">
    <property type="term" value="F:zinc ion binding"/>
    <property type="evidence" value="ECO:0007669"/>
    <property type="project" value="UniProtKB-KW"/>
</dbReference>
<evidence type="ECO:0000259" key="9">
    <source>
        <dbReference type="PROSITE" id="PS50600"/>
    </source>
</evidence>
<keyword evidence="4 7" id="KW-0863">Zinc-finger</keyword>
<keyword evidence="11" id="KW-1185">Reference proteome</keyword>
<dbReference type="InterPro" id="IPR019786">
    <property type="entry name" value="Zinc_finger_PHD-type_CS"/>
</dbReference>
<feature type="domain" description="Ubiquitin-like protease family profile" evidence="9">
    <location>
        <begin position="1"/>
        <end position="103"/>
    </location>
</feature>
<reference evidence="10 11" key="1">
    <citation type="submission" date="2018-03" db="EMBL/GenBank/DDBJ databases">
        <title>Draft genome sequence of Rohu Carp (Labeo rohita).</title>
        <authorList>
            <person name="Das P."/>
            <person name="Kushwaha B."/>
            <person name="Joshi C.G."/>
            <person name="Kumar D."/>
            <person name="Nagpure N.S."/>
            <person name="Sahoo L."/>
            <person name="Das S.P."/>
            <person name="Bit A."/>
            <person name="Patnaik S."/>
            <person name="Meher P.K."/>
            <person name="Jayasankar P."/>
            <person name="Koringa P.G."/>
            <person name="Patel N.V."/>
            <person name="Hinsu A.T."/>
            <person name="Kumar R."/>
            <person name="Pandey M."/>
            <person name="Agarwal S."/>
            <person name="Srivastava S."/>
            <person name="Singh M."/>
            <person name="Iquebal M.A."/>
            <person name="Jaiswal S."/>
            <person name="Angadi U.B."/>
            <person name="Kumar N."/>
            <person name="Raza M."/>
            <person name="Shah T.M."/>
            <person name="Rai A."/>
            <person name="Jena J.K."/>
        </authorList>
    </citation>
    <scope>NUCLEOTIDE SEQUENCE [LARGE SCALE GENOMIC DNA]</scope>
    <source>
        <strain evidence="10">DASCIFA01</strain>
        <tissue evidence="10">Testis</tissue>
    </source>
</reference>
<dbReference type="SMART" id="SM00249">
    <property type="entry name" value="PHD"/>
    <property type="match status" value="1"/>
</dbReference>
<evidence type="ECO:0000256" key="2">
    <source>
        <dbReference type="ARBA" id="ARBA00022670"/>
    </source>
</evidence>
<dbReference type="PROSITE" id="PS50016">
    <property type="entry name" value="ZF_PHD_2"/>
    <property type="match status" value="1"/>
</dbReference>
<dbReference type="Gene3D" id="3.30.40.10">
    <property type="entry name" value="Zinc/RING finger domain, C3HC4 (zinc finger)"/>
    <property type="match status" value="1"/>
</dbReference>
<name>A0A498MCI1_LABRO</name>
<dbReference type="GO" id="GO:0006508">
    <property type="term" value="P:proteolysis"/>
    <property type="evidence" value="ECO:0007669"/>
    <property type="project" value="UniProtKB-KW"/>
</dbReference>
<evidence type="ECO:0000256" key="4">
    <source>
        <dbReference type="ARBA" id="ARBA00022771"/>
    </source>
</evidence>
<evidence type="ECO:0000256" key="1">
    <source>
        <dbReference type="ARBA" id="ARBA00005234"/>
    </source>
</evidence>
<dbReference type="AlphaFoldDB" id="A0A498MCI1"/>
<keyword evidence="5" id="KW-0378">Hydrolase</keyword>
<dbReference type="Pfam" id="PF02902">
    <property type="entry name" value="Peptidase_C48"/>
    <property type="match status" value="1"/>
</dbReference>
<evidence type="ECO:0000256" key="5">
    <source>
        <dbReference type="ARBA" id="ARBA00022801"/>
    </source>
</evidence>
<dbReference type="InterPro" id="IPR001965">
    <property type="entry name" value="Znf_PHD"/>
</dbReference>
<organism evidence="10 11">
    <name type="scientific">Labeo rohita</name>
    <name type="common">Indian major carp</name>
    <name type="synonym">Cyprinus rohita</name>
    <dbReference type="NCBI Taxonomy" id="84645"/>
    <lineage>
        <taxon>Eukaryota</taxon>
        <taxon>Metazoa</taxon>
        <taxon>Chordata</taxon>
        <taxon>Craniata</taxon>
        <taxon>Vertebrata</taxon>
        <taxon>Euteleostomi</taxon>
        <taxon>Actinopterygii</taxon>
        <taxon>Neopterygii</taxon>
        <taxon>Teleostei</taxon>
        <taxon>Ostariophysi</taxon>
        <taxon>Cypriniformes</taxon>
        <taxon>Cyprinidae</taxon>
        <taxon>Labeoninae</taxon>
        <taxon>Labeonini</taxon>
        <taxon>Labeo</taxon>
    </lineage>
</organism>
<protein>
    <submittedName>
        <fullName evidence="10">Lysine-specific demethylase 5B-B-like protein</fullName>
    </submittedName>
</protein>
<evidence type="ECO:0000259" key="8">
    <source>
        <dbReference type="PROSITE" id="PS50016"/>
    </source>
</evidence>
<keyword evidence="3" id="KW-0479">Metal-binding</keyword>
<evidence type="ECO:0000256" key="7">
    <source>
        <dbReference type="PROSITE-ProRule" id="PRU00146"/>
    </source>
</evidence>
<dbReference type="InterPro" id="IPR013083">
    <property type="entry name" value="Znf_RING/FYVE/PHD"/>
</dbReference>
<proteinExistence type="inferred from homology"/>
<keyword evidence="10" id="KW-0489">Methyltransferase</keyword>
<dbReference type="Proteomes" id="UP000290572">
    <property type="component" value="Unassembled WGS sequence"/>
</dbReference>
<keyword evidence="2" id="KW-0645">Protease</keyword>
<evidence type="ECO:0000256" key="6">
    <source>
        <dbReference type="ARBA" id="ARBA00022833"/>
    </source>
</evidence>
<dbReference type="SUPFAM" id="SSF54001">
    <property type="entry name" value="Cysteine proteinases"/>
    <property type="match status" value="1"/>
</dbReference>
<dbReference type="CDD" id="cd15517">
    <property type="entry name" value="PHD_TCF19_like"/>
    <property type="match status" value="1"/>
</dbReference>
<dbReference type="Gene3D" id="3.40.395.10">
    <property type="entry name" value="Adenoviral Proteinase, Chain A"/>
    <property type="match status" value="1"/>
</dbReference>
<evidence type="ECO:0000256" key="3">
    <source>
        <dbReference type="ARBA" id="ARBA00022723"/>
    </source>
</evidence>
<keyword evidence="10" id="KW-0808">Transferase</keyword>
<comment type="similarity">
    <text evidence="1">Belongs to the peptidase C48 family.</text>
</comment>
<dbReference type="EMBL" id="QBIY01012862">
    <property type="protein sequence ID" value="RXN15225.1"/>
    <property type="molecule type" value="Genomic_DNA"/>
</dbReference>
<dbReference type="PROSITE" id="PS01359">
    <property type="entry name" value="ZF_PHD_1"/>
    <property type="match status" value="1"/>
</dbReference>
<comment type="caution">
    <text evidence="10">The sequence shown here is derived from an EMBL/GenBank/DDBJ whole genome shotgun (WGS) entry which is preliminary data.</text>
</comment>
<dbReference type="GO" id="GO:0008168">
    <property type="term" value="F:methyltransferase activity"/>
    <property type="evidence" value="ECO:0007669"/>
    <property type="project" value="UniProtKB-KW"/>
</dbReference>
<evidence type="ECO:0000313" key="10">
    <source>
        <dbReference type="EMBL" id="RXN15225.1"/>
    </source>
</evidence>
<dbReference type="PROSITE" id="PS50600">
    <property type="entry name" value="ULP_PROTEASE"/>
    <property type="match status" value="1"/>
</dbReference>
<keyword evidence="6" id="KW-0862">Zinc</keyword>
<dbReference type="SUPFAM" id="SSF57903">
    <property type="entry name" value="FYVE/PHD zinc finger"/>
    <property type="match status" value="1"/>
</dbReference>
<dbReference type="InterPro" id="IPR011011">
    <property type="entry name" value="Znf_FYVE_PHD"/>
</dbReference>